<dbReference type="EMBL" id="FPCK01000001">
    <property type="protein sequence ID" value="SFV31042.1"/>
    <property type="molecule type" value="Genomic_DNA"/>
</dbReference>
<gene>
    <name evidence="2" type="ORF">SAMN05216456_1214</name>
</gene>
<organism evidence="2 3">
    <name type="scientific">Devosia crocina</name>
    <dbReference type="NCBI Taxonomy" id="429728"/>
    <lineage>
        <taxon>Bacteria</taxon>
        <taxon>Pseudomonadati</taxon>
        <taxon>Pseudomonadota</taxon>
        <taxon>Alphaproteobacteria</taxon>
        <taxon>Hyphomicrobiales</taxon>
        <taxon>Devosiaceae</taxon>
        <taxon>Devosia</taxon>
    </lineage>
</organism>
<reference evidence="2 3" key="1">
    <citation type="submission" date="2016-10" db="EMBL/GenBank/DDBJ databases">
        <authorList>
            <person name="de Groot N.N."/>
        </authorList>
    </citation>
    <scope>NUCLEOTIDE SEQUENCE [LARGE SCALE GENOMIC DNA]</scope>
    <source>
        <strain evidence="2 3">IPL20</strain>
    </source>
</reference>
<feature type="transmembrane region" description="Helical" evidence="1">
    <location>
        <begin position="15"/>
        <end position="37"/>
    </location>
</feature>
<keyword evidence="1" id="KW-0472">Membrane</keyword>
<dbReference type="Proteomes" id="UP000199074">
    <property type="component" value="Unassembled WGS sequence"/>
</dbReference>
<keyword evidence="1" id="KW-0812">Transmembrane</keyword>
<evidence type="ECO:0000313" key="3">
    <source>
        <dbReference type="Proteomes" id="UP000199074"/>
    </source>
</evidence>
<dbReference type="AlphaFoldDB" id="A0A1I7N8M9"/>
<name>A0A1I7N8M9_9HYPH</name>
<protein>
    <submittedName>
        <fullName evidence="2">Uncharacterized protein</fullName>
    </submittedName>
</protein>
<proteinExistence type="predicted"/>
<keyword evidence="3" id="KW-1185">Reference proteome</keyword>
<dbReference type="RefSeq" id="WP_139232496.1">
    <property type="nucleotide sequence ID" value="NZ_FPCK01000001.1"/>
</dbReference>
<sequence>MPAKPHSAASDTTHVMHNLAGIALTVMMVALGFAYLVDQTSKRPSGHAPALHDQDMVAQTVAGRELSIPRNWLRFGEQMQPGFVSQVDLSIQLALAADDATMRVDVTILPRSRARASSELLDSVYVHQFGSDTLSGVPGLVGKHLESDRRNLEETVWYDALASKPFVAKCMAPIDQAGSDKCIRTVQLPTGLAAIFSFDSGALPAWRSFDSEAAQWLERIGAL</sequence>
<evidence type="ECO:0000313" key="2">
    <source>
        <dbReference type="EMBL" id="SFV31042.1"/>
    </source>
</evidence>
<evidence type="ECO:0000256" key="1">
    <source>
        <dbReference type="SAM" id="Phobius"/>
    </source>
</evidence>
<accession>A0A1I7N8M9</accession>
<dbReference type="OrthoDB" id="7959514at2"/>
<keyword evidence="1" id="KW-1133">Transmembrane helix</keyword>